<keyword evidence="4" id="KW-0964">Secreted</keyword>
<feature type="active site" evidence="8">
    <location>
        <position position="70"/>
    </location>
</feature>
<proteinExistence type="inferred from homology"/>
<dbReference type="SMART" id="SM00710">
    <property type="entry name" value="PbH1"/>
    <property type="match status" value="6"/>
</dbReference>
<evidence type="ECO:0000256" key="3">
    <source>
        <dbReference type="ARBA" id="ARBA00022512"/>
    </source>
</evidence>
<dbReference type="GO" id="GO:0005975">
    <property type="term" value="P:carbohydrate metabolic process"/>
    <property type="evidence" value="ECO:0007669"/>
    <property type="project" value="InterPro"/>
</dbReference>
<evidence type="ECO:0000313" key="10">
    <source>
        <dbReference type="EnsemblPlants" id="TuG1812G0200004100.01.T02"/>
    </source>
</evidence>
<evidence type="ECO:0000256" key="4">
    <source>
        <dbReference type="ARBA" id="ARBA00022525"/>
    </source>
</evidence>
<dbReference type="FunFam" id="2.160.20.10:FF:000111">
    <property type="entry name" value="Pectin lyase-like superfamily protein"/>
    <property type="match status" value="1"/>
</dbReference>
<evidence type="ECO:0000256" key="5">
    <source>
        <dbReference type="ARBA" id="ARBA00022801"/>
    </source>
</evidence>
<dbReference type="GO" id="GO:0071555">
    <property type="term" value="P:cell wall organization"/>
    <property type="evidence" value="ECO:0007669"/>
    <property type="project" value="UniProtKB-KW"/>
</dbReference>
<dbReference type="SUPFAM" id="SSF51126">
    <property type="entry name" value="Pectin lyase-like"/>
    <property type="match status" value="1"/>
</dbReference>
<dbReference type="PANTHER" id="PTHR31375">
    <property type="match status" value="1"/>
</dbReference>
<evidence type="ECO:0000256" key="9">
    <source>
        <dbReference type="RuleBase" id="RU361169"/>
    </source>
</evidence>
<dbReference type="InterPro" id="IPR006626">
    <property type="entry name" value="PbH1"/>
</dbReference>
<keyword evidence="5 9" id="KW-0378">Hydrolase</keyword>
<comment type="subcellular location">
    <subcellularLocation>
        <location evidence="1">Secreted</location>
        <location evidence="1">Cell wall</location>
    </subcellularLocation>
</comment>
<evidence type="ECO:0000256" key="8">
    <source>
        <dbReference type="PROSITE-ProRule" id="PRU10052"/>
    </source>
</evidence>
<dbReference type="Gene3D" id="2.160.20.10">
    <property type="entry name" value="Single-stranded right-handed beta-helix, Pectin lyase-like"/>
    <property type="match status" value="1"/>
</dbReference>
<sequence>MAIFDCAGVTVQGIRIIAPANSPNTDGIHVSHSRHVSILNTTIGTGDDCVSIGPGTSNVLIRDIECGPGHGISIGSLGWQDGEEGVRNVTLEMAVLTGTTNGLRIKTWAMPNSGSVTNVSFSRVTMNRVANPILVDQNYCPRKVDCPGNSSGVQISNISYTDIEGTSATPVAVKFNCSSTNPCSGIKLRNIRLTYKHKRPAQAKCGNAGGSTSGEVRPPSCF</sequence>
<keyword evidence="11" id="KW-1185">Reference proteome</keyword>
<reference evidence="10" key="3">
    <citation type="submission" date="2022-06" db="UniProtKB">
        <authorList>
            <consortium name="EnsemblPlants"/>
        </authorList>
    </citation>
    <scope>IDENTIFICATION</scope>
</reference>
<evidence type="ECO:0000313" key="11">
    <source>
        <dbReference type="Proteomes" id="UP000015106"/>
    </source>
</evidence>
<dbReference type="Pfam" id="PF00295">
    <property type="entry name" value="Glyco_hydro_28"/>
    <property type="match status" value="1"/>
</dbReference>
<dbReference type="EnsemblPlants" id="TuG1812G0200004100.01.T02">
    <property type="protein sequence ID" value="TuG1812G0200004100.01.T02"/>
    <property type="gene ID" value="TuG1812G0200004100.01"/>
</dbReference>
<evidence type="ECO:0008006" key="12">
    <source>
        <dbReference type="Google" id="ProtNLM"/>
    </source>
</evidence>
<evidence type="ECO:0000256" key="1">
    <source>
        <dbReference type="ARBA" id="ARBA00004191"/>
    </source>
</evidence>
<reference evidence="11" key="1">
    <citation type="journal article" date="2013" name="Nature">
        <title>Draft genome of the wheat A-genome progenitor Triticum urartu.</title>
        <authorList>
            <person name="Ling H.Q."/>
            <person name="Zhao S."/>
            <person name="Liu D."/>
            <person name="Wang J."/>
            <person name="Sun H."/>
            <person name="Zhang C."/>
            <person name="Fan H."/>
            <person name="Li D."/>
            <person name="Dong L."/>
            <person name="Tao Y."/>
            <person name="Gao C."/>
            <person name="Wu H."/>
            <person name="Li Y."/>
            <person name="Cui Y."/>
            <person name="Guo X."/>
            <person name="Zheng S."/>
            <person name="Wang B."/>
            <person name="Yu K."/>
            <person name="Liang Q."/>
            <person name="Yang W."/>
            <person name="Lou X."/>
            <person name="Chen J."/>
            <person name="Feng M."/>
            <person name="Jian J."/>
            <person name="Zhang X."/>
            <person name="Luo G."/>
            <person name="Jiang Y."/>
            <person name="Liu J."/>
            <person name="Wang Z."/>
            <person name="Sha Y."/>
            <person name="Zhang B."/>
            <person name="Wu H."/>
            <person name="Tang D."/>
            <person name="Shen Q."/>
            <person name="Xue P."/>
            <person name="Zou S."/>
            <person name="Wang X."/>
            <person name="Liu X."/>
            <person name="Wang F."/>
            <person name="Yang Y."/>
            <person name="An X."/>
            <person name="Dong Z."/>
            <person name="Zhang K."/>
            <person name="Zhang X."/>
            <person name="Luo M.C."/>
            <person name="Dvorak J."/>
            <person name="Tong Y."/>
            <person name="Wang J."/>
            <person name="Yang H."/>
            <person name="Li Z."/>
            <person name="Wang D."/>
            <person name="Zhang A."/>
            <person name="Wang J."/>
        </authorList>
    </citation>
    <scope>NUCLEOTIDE SEQUENCE</scope>
    <source>
        <strain evidence="11">cv. G1812</strain>
    </source>
</reference>
<dbReference type="InterPro" id="IPR012334">
    <property type="entry name" value="Pectin_lyas_fold"/>
</dbReference>
<dbReference type="Gramene" id="TuG1812G0200004100.01.T02">
    <property type="protein sequence ID" value="TuG1812G0200004100.01.T02"/>
    <property type="gene ID" value="TuG1812G0200004100.01"/>
</dbReference>
<dbReference type="InterPro" id="IPR011050">
    <property type="entry name" value="Pectin_lyase_fold/virulence"/>
</dbReference>
<dbReference type="InterPro" id="IPR000743">
    <property type="entry name" value="Glyco_hydro_28"/>
</dbReference>
<reference evidence="10" key="2">
    <citation type="submission" date="2018-03" db="EMBL/GenBank/DDBJ databases">
        <title>The Triticum urartu genome reveals the dynamic nature of wheat genome evolution.</title>
        <authorList>
            <person name="Ling H."/>
            <person name="Ma B."/>
            <person name="Shi X."/>
            <person name="Liu H."/>
            <person name="Dong L."/>
            <person name="Sun H."/>
            <person name="Cao Y."/>
            <person name="Gao Q."/>
            <person name="Zheng S."/>
            <person name="Li Y."/>
            <person name="Yu Y."/>
            <person name="Du H."/>
            <person name="Qi M."/>
            <person name="Li Y."/>
            <person name="Yu H."/>
            <person name="Cui Y."/>
            <person name="Wang N."/>
            <person name="Chen C."/>
            <person name="Wu H."/>
            <person name="Zhao Y."/>
            <person name="Zhang J."/>
            <person name="Li Y."/>
            <person name="Zhou W."/>
            <person name="Zhang B."/>
            <person name="Hu W."/>
            <person name="Eijk M."/>
            <person name="Tang J."/>
            <person name="Witsenboer H."/>
            <person name="Zhao S."/>
            <person name="Li Z."/>
            <person name="Zhang A."/>
            <person name="Wang D."/>
            <person name="Liang C."/>
        </authorList>
    </citation>
    <scope>NUCLEOTIDE SEQUENCE [LARGE SCALE GENOMIC DNA]</scope>
    <source>
        <strain evidence="10">cv. G1812</strain>
    </source>
</reference>
<name>A0A8R7TKY2_TRIUA</name>
<dbReference type="Gramene" id="TuG1812G0200004100.01.T01">
    <property type="protein sequence ID" value="TuG1812G0200004100.01.T01"/>
    <property type="gene ID" value="TuG1812G0200004100.01"/>
</dbReference>
<accession>A0A8R7TKY2</accession>
<protein>
    <recommendedName>
        <fullName evidence="12">Polygalacturonase</fullName>
    </recommendedName>
</protein>
<comment type="similarity">
    <text evidence="2 9">Belongs to the glycosyl hydrolase 28 family.</text>
</comment>
<keyword evidence="3" id="KW-0134">Cell wall</keyword>
<keyword evidence="7" id="KW-0961">Cell wall biogenesis/degradation</keyword>
<dbReference type="Proteomes" id="UP000015106">
    <property type="component" value="Chromosome 2"/>
</dbReference>
<dbReference type="EnsemblPlants" id="TuG1812G0200004100.01.T01">
    <property type="protein sequence ID" value="TuG1812G0200004100.01.T01"/>
    <property type="gene ID" value="TuG1812G0200004100.01"/>
</dbReference>
<dbReference type="GO" id="GO:0004650">
    <property type="term" value="F:polygalacturonase activity"/>
    <property type="evidence" value="ECO:0007669"/>
    <property type="project" value="InterPro"/>
</dbReference>
<evidence type="ECO:0000256" key="6">
    <source>
        <dbReference type="ARBA" id="ARBA00023295"/>
    </source>
</evidence>
<dbReference type="AlphaFoldDB" id="A0A8R7TKY2"/>
<keyword evidence="6 9" id="KW-0326">Glycosidase</keyword>
<organism evidence="10 11">
    <name type="scientific">Triticum urartu</name>
    <name type="common">Red wild einkorn</name>
    <name type="synonym">Crithodium urartu</name>
    <dbReference type="NCBI Taxonomy" id="4572"/>
    <lineage>
        <taxon>Eukaryota</taxon>
        <taxon>Viridiplantae</taxon>
        <taxon>Streptophyta</taxon>
        <taxon>Embryophyta</taxon>
        <taxon>Tracheophyta</taxon>
        <taxon>Spermatophyta</taxon>
        <taxon>Magnoliopsida</taxon>
        <taxon>Liliopsida</taxon>
        <taxon>Poales</taxon>
        <taxon>Poaceae</taxon>
        <taxon>BOP clade</taxon>
        <taxon>Pooideae</taxon>
        <taxon>Triticodae</taxon>
        <taxon>Triticeae</taxon>
        <taxon>Triticinae</taxon>
        <taxon>Triticum</taxon>
    </lineage>
</organism>
<evidence type="ECO:0000256" key="2">
    <source>
        <dbReference type="ARBA" id="ARBA00008834"/>
    </source>
</evidence>
<dbReference type="PROSITE" id="PS00502">
    <property type="entry name" value="POLYGALACTURONASE"/>
    <property type="match status" value="1"/>
</dbReference>
<evidence type="ECO:0000256" key="7">
    <source>
        <dbReference type="ARBA" id="ARBA00023316"/>
    </source>
</evidence>